<dbReference type="GO" id="GO:0006412">
    <property type="term" value="P:translation"/>
    <property type="evidence" value="ECO:0007669"/>
    <property type="project" value="UniProtKB-UniRule"/>
</dbReference>
<dbReference type="Gene3D" id="1.10.287.610">
    <property type="entry name" value="Helix hairpin bin"/>
    <property type="match status" value="1"/>
</dbReference>
<evidence type="ECO:0000313" key="6">
    <source>
        <dbReference type="EMBL" id="OGZ23835.1"/>
    </source>
</evidence>
<organism evidence="6 7">
    <name type="scientific">Candidatus Nealsonbacteria bacterium RIFCSPLOWO2_01_FULL_41_9</name>
    <dbReference type="NCBI Taxonomy" id="1801671"/>
    <lineage>
        <taxon>Bacteria</taxon>
        <taxon>Candidatus Nealsoniibacteriota</taxon>
    </lineage>
</organism>
<dbReference type="PRINTS" id="PR00395">
    <property type="entry name" value="RIBOSOMALS2"/>
</dbReference>
<dbReference type="InterPro" id="IPR023591">
    <property type="entry name" value="Ribosomal_uS2_flav_dom_sf"/>
</dbReference>
<dbReference type="Gene3D" id="3.40.50.10490">
    <property type="entry name" value="Glucose-6-phosphate isomerase like protein, domain 1"/>
    <property type="match status" value="1"/>
</dbReference>
<accession>A0A1G2EDE2</accession>
<dbReference type="GO" id="GO:0003735">
    <property type="term" value="F:structural constituent of ribosome"/>
    <property type="evidence" value="ECO:0007669"/>
    <property type="project" value="InterPro"/>
</dbReference>
<dbReference type="NCBIfam" id="TIGR01011">
    <property type="entry name" value="rpsB_bact"/>
    <property type="match status" value="1"/>
</dbReference>
<evidence type="ECO:0000313" key="7">
    <source>
        <dbReference type="Proteomes" id="UP000176406"/>
    </source>
</evidence>
<comment type="caution">
    <text evidence="6">The sequence shown here is derived from an EMBL/GenBank/DDBJ whole genome shotgun (WGS) entry which is preliminary data.</text>
</comment>
<dbReference type="Proteomes" id="UP000176406">
    <property type="component" value="Unassembled WGS sequence"/>
</dbReference>
<sequence length="239" mass="26970">MVKNISKARGGFKLDVEEMAEAGLHFGHKTSKIHPKMASYIFGVRNTIHIIDLEKTKEKFEEALKFIQELVSEGKVLLLVGTKVQAKSLIKDMAIECSLPYIYNRWLGGTFTNFGIIQKRVAYFKDLESKKASGGLEKYTKKERLGFDKQLKDLEIKFGGIKNMEKLPDAIFVCDMIEDELAIKEAKMKGIKTIAICHTNVDPTLVDYPIPASDDAVSSVKYILDKVKEVILKNQHVKS</sequence>
<proteinExistence type="inferred from homology"/>
<protein>
    <recommendedName>
        <fullName evidence="4 5">Small ribosomal subunit protein uS2</fullName>
    </recommendedName>
</protein>
<name>A0A1G2EDE2_9BACT</name>
<dbReference type="Pfam" id="PF00318">
    <property type="entry name" value="Ribosomal_S2"/>
    <property type="match status" value="1"/>
</dbReference>
<dbReference type="InterPro" id="IPR001865">
    <property type="entry name" value="Ribosomal_uS2"/>
</dbReference>
<dbReference type="InterPro" id="IPR005706">
    <property type="entry name" value="Ribosomal_uS2_bac/mit/plastid"/>
</dbReference>
<dbReference type="CDD" id="cd01425">
    <property type="entry name" value="RPS2"/>
    <property type="match status" value="1"/>
</dbReference>
<dbReference type="GO" id="GO:0022627">
    <property type="term" value="C:cytosolic small ribosomal subunit"/>
    <property type="evidence" value="ECO:0007669"/>
    <property type="project" value="TreeGrafter"/>
</dbReference>
<reference evidence="6 7" key="1">
    <citation type="journal article" date="2016" name="Nat. Commun.">
        <title>Thousands of microbial genomes shed light on interconnected biogeochemical processes in an aquifer system.</title>
        <authorList>
            <person name="Anantharaman K."/>
            <person name="Brown C.T."/>
            <person name="Hug L.A."/>
            <person name="Sharon I."/>
            <person name="Castelle C.J."/>
            <person name="Probst A.J."/>
            <person name="Thomas B.C."/>
            <person name="Singh A."/>
            <person name="Wilkins M.J."/>
            <person name="Karaoz U."/>
            <person name="Brodie E.L."/>
            <person name="Williams K.H."/>
            <person name="Hubbard S.S."/>
            <person name="Banfield J.F."/>
        </authorList>
    </citation>
    <scope>NUCLEOTIDE SEQUENCE [LARGE SCALE GENOMIC DNA]</scope>
</reference>
<evidence type="ECO:0000256" key="1">
    <source>
        <dbReference type="ARBA" id="ARBA00006242"/>
    </source>
</evidence>
<dbReference type="HAMAP" id="MF_00291_B">
    <property type="entry name" value="Ribosomal_uS2_B"/>
    <property type="match status" value="1"/>
</dbReference>
<evidence type="ECO:0000256" key="5">
    <source>
        <dbReference type="HAMAP-Rule" id="MF_00291"/>
    </source>
</evidence>
<keyword evidence="3 5" id="KW-0687">Ribonucleoprotein</keyword>
<evidence type="ECO:0000256" key="4">
    <source>
        <dbReference type="ARBA" id="ARBA00035256"/>
    </source>
</evidence>
<dbReference type="SUPFAM" id="SSF52313">
    <property type="entry name" value="Ribosomal protein S2"/>
    <property type="match status" value="1"/>
</dbReference>
<dbReference type="AlphaFoldDB" id="A0A1G2EDE2"/>
<gene>
    <name evidence="5" type="primary">rpsB</name>
    <name evidence="6" type="ORF">A3A08_02735</name>
</gene>
<evidence type="ECO:0000256" key="3">
    <source>
        <dbReference type="ARBA" id="ARBA00023274"/>
    </source>
</evidence>
<comment type="similarity">
    <text evidence="1 5">Belongs to the universal ribosomal protein uS2 family.</text>
</comment>
<keyword evidence="2 5" id="KW-0689">Ribosomal protein</keyword>
<dbReference type="PANTHER" id="PTHR12534:SF0">
    <property type="entry name" value="SMALL RIBOSOMAL SUBUNIT PROTEIN US2M"/>
    <property type="match status" value="1"/>
</dbReference>
<dbReference type="PANTHER" id="PTHR12534">
    <property type="entry name" value="30S RIBOSOMAL PROTEIN S2 PROKARYOTIC AND ORGANELLAR"/>
    <property type="match status" value="1"/>
</dbReference>
<dbReference type="EMBL" id="MHMG01000006">
    <property type="protein sequence ID" value="OGZ23835.1"/>
    <property type="molecule type" value="Genomic_DNA"/>
</dbReference>
<evidence type="ECO:0000256" key="2">
    <source>
        <dbReference type="ARBA" id="ARBA00022980"/>
    </source>
</evidence>